<evidence type="ECO:0000256" key="7">
    <source>
        <dbReference type="ARBA" id="ARBA00022840"/>
    </source>
</evidence>
<dbReference type="FunFam" id="3.30.200.20:FF:000042">
    <property type="entry name" value="Aurora kinase A"/>
    <property type="match status" value="1"/>
</dbReference>
<feature type="domain" description="Protein kinase" evidence="10">
    <location>
        <begin position="16"/>
        <end position="282"/>
    </location>
</feature>
<protein>
    <recommendedName>
        <fullName evidence="1">non-specific serine/threonine protein kinase</fullName>
        <ecNumber evidence="1">2.7.11.1</ecNumber>
    </recommendedName>
</protein>
<proteinExistence type="predicted"/>
<reference evidence="11" key="1">
    <citation type="submission" date="2021-02" db="EMBL/GenBank/DDBJ databases">
        <authorList>
            <person name="Nowell W R."/>
        </authorList>
    </citation>
    <scope>NUCLEOTIDE SEQUENCE</scope>
</reference>
<dbReference type="PROSITE" id="PS50011">
    <property type="entry name" value="PROTEIN_KINASE_DOM"/>
    <property type="match status" value="1"/>
</dbReference>
<evidence type="ECO:0000259" key="10">
    <source>
        <dbReference type="PROSITE" id="PS50011"/>
    </source>
</evidence>
<dbReference type="InterPro" id="IPR008271">
    <property type="entry name" value="Ser/Thr_kinase_AS"/>
</dbReference>
<dbReference type="InterPro" id="IPR036181">
    <property type="entry name" value="MIT_dom_sf"/>
</dbReference>
<dbReference type="SUPFAM" id="SSF116846">
    <property type="entry name" value="MIT domain"/>
    <property type="match status" value="2"/>
</dbReference>
<evidence type="ECO:0000256" key="3">
    <source>
        <dbReference type="ARBA" id="ARBA00022527"/>
    </source>
</evidence>
<dbReference type="Gene3D" id="3.30.200.20">
    <property type="entry name" value="Phosphorylase Kinase, domain 1"/>
    <property type="match status" value="1"/>
</dbReference>
<name>A0A819QAR5_9BILA</name>
<dbReference type="GO" id="GO:0004674">
    <property type="term" value="F:protein serine/threonine kinase activity"/>
    <property type="evidence" value="ECO:0007669"/>
    <property type="project" value="UniProtKB-KW"/>
</dbReference>
<dbReference type="Pfam" id="PF00069">
    <property type="entry name" value="Pkinase"/>
    <property type="match status" value="1"/>
</dbReference>
<dbReference type="Gene3D" id="1.20.58.80">
    <property type="entry name" value="Phosphotransferase system, lactose/cellobiose-type IIA subunit"/>
    <property type="match status" value="2"/>
</dbReference>
<evidence type="ECO:0000313" key="12">
    <source>
        <dbReference type="Proteomes" id="UP000663868"/>
    </source>
</evidence>
<keyword evidence="4" id="KW-0808">Transferase</keyword>
<organism evidence="11 12">
    <name type="scientific">Adineta steineri</name>
    <dbReference type="NCBI Taxonomy" id="433720"/>
    <lineage>
        <taxon>Eukaryota</taxon>
        <taxon>Metazoa</taxon>
        <taxon>Spiralia</taxon>
        <taxon>Gnathifera</taxon>
        <taxon>Rotifera</taxon>
        <taxon>Eurotatoria</taxon>
        <taxon>Bdelloidea</taxon>
        <taxon>Adinetida</taxon>
        <taxon>Adinetidae</taxon>
        <taxon>Adineta</taxon>
    </lineage>
</organism>
<dbReference type="AlphaFoldDB" id="A0A819QAR5"/>
<evidence type="ECO:0000313" key="11">
    <source>
        <dbReference type="EMBL" id="CAF4021781.1"/>
    </source>
</evidence>
<evidence type="ECO:0000256" key="5">
    <source>
        <dbReference type="ARBA" id="ARBA00022741"/>
    </source>
</evidence>
<dbReference type="PANTHER" id="PTHR24348">
    <property type="entry name" value="SERINE/THREONINE-PROTEIN KINASE UNC-51-RELATED"/>
    <property type="match status" value="1"/>
</dbReference>
<evidence type="ECO:0000256" key="9">
    <source>
        <dbReference type="ARBA" id="ARBA00048679"/>
    </source>
</evidence>
<evidence type="ECO:0000256" key="6">
    <source>
        <dbReference type="ARBA" id="ARBA00022777"/>
    </source>
</evidence>
<evidence type="ECO:0000256" key="2">
    <source>
        <dbReference type="ARBA" id="ARBA00022490"/>
    </source>
</evidence>
<keyword evidence="3" id="KW-0723">Serine/threonine-protein kinase</keyword>
<dbReference type="GO" id="GO:0000422">
    <property type="term" value="P:autophagy of mitochondrion"/>
    <property type="evidence" value="ECO:0007669"/>
    <property type="project" value="TreeGrafter"/>
</dbReference>
<comment type="catalytic activity">
    <reaction evidence="9">
        <text>L-seryl-[protein] + ATP = O-phospho-L-seryl-[protein] + ADP + H(+)</text>
        <dbReference type="Rhea" id="RHEA:17989"/>
        <dbReference type="Rhea" id="RHEA-COMP:9863"/>
        <dbReference type="Rhea" id="RHEA-COMP:11604"/>
        <dbReference type="ChEBI" id="CHEBI:15378"/>
        <dbReference type="ChEBI" id="CHEBI:29999"/>
        <dbReference type="ChEBI" id="CHEBI:30616"/>
        <dbReference type="ChEBI" id="CHEBI:83421"/>
        <dbReference type="ChEBI" id="CHEBI:456216"/>
        <dbReference type="EC" id="2.7.11.1"/>
    </reaction>
</comment>
<dbReference type="PANTHER" id="PTHR24348:SF65">
    <property type="entry name" value="SERINE_THREONINE-PROTEIN KINASE ULK3"/>
    <property type="match status" value="1"/>
</dbReference>
<dbReference type="FunFam" id="1.10.510.10:FF:000571">
    <property type="entry name" value="Maternal embryonic leucine zipper kinase"/>
    <property type="match status" value="1"/>
</dbReference>
<dbReference type="EMBL" id="CAJOBB010003120">
    <property type="protein sequence ID" value="CAF4021781.1"/>
    <property type="molecule type" value="Genomic_DNA"/>
</dbReference>
<dbReference type="Proteomes" id="UP000663868">
    <property type="component" value="Unassembled WGS sequence"/>
</dbReference>
<dbReference type="GO" id="GO:0005829">
    <property type="term" value="C:cytosol"/>
    <property type="evidence" value="ECO:0007669"/>
    <property type="project" value="TreeGrafter"/>
</dbReference>
<sequence length="502" mass="57076">MAGRNEPTPLPNLPGYTFGEKLGAGSYGTVYKARLTPIAQTRPSSAISTRPIFYAIKCISRKALTKTTPDILINEIKLLKHIKHDNIVEMYDFSWDENYIYIVMEYCAGGDMSMFIRSRQQLSEARARPFVQQIARVLKFLYEKKLSHMDLKPENILLTSIDKPILKIADFGVAQYIGRRGSTSIRGTLLYMAPEILSSLPYDNRVDLWSVGVILYECLFGRPPFVCSSVDELIGEIKSNIPIDIPNDTRISSECRDLLEGLLQRDPNKRISFKDFFRHPFIFIDLSSQISRADEFLHKSINYEQSGNFKKALDYRVRALDEYVAIIKVDEDDNRRHQLRSKVKQGLVAAEALKRRMRETHSNSASTALTTTTTTAAAAPPENFDLNHNKELSDAYQHCLNGNQLMGVLRYGQACEEYQIGLSVMLRARRTETDPVKSKILHDVISFYLSKAELCKNKNEAQQLDINMAKIQEDSVLDNTMLDESNVNAEKKSTSQQNCCLQ</sequence>
<dbReference type="GO" id="GO:0061709">
    <property type="term" value="P:reticulophagy"/>
    <property type="evidence" value="ECO:0007669"/>
    <property type="project" value="TreeGrafter"/>
</dbReference>
<keyword evidence="2" id="KW-0963">Cytoplasm</keyword>
<dbReference type="GO" id="GO:0005776">
    <property type="term" value="C:autophagosome"/>
    <property type="evidence" value="ECO:0007669"/>
    <property type="project" value="TreeGrafter"/>
</dbReference>
<dbReference type="GO" id="GO:0000045">
    <property type="term" value="P:autophagosome assembly"/>
    <property type="evidence" value="ECO:0007669"/>
    <property type="project" value="TreeGrafter"/>
</dbReference>
<dbReference type="SUPFAM" id="SSF56112">
    <property type="entry name" value="Protein kinase-like (PK-like)"/>
    <property type="match status" value="1"/>
</dbReference>
<comment type="catalytic activity">
    <reaction evidence="8">
        <text>L-threonyl-[protein] + ATP = O-phospho-L-threonyl-[protein] + ADP + H(+)</text>
        <dbReference type="Rhea" id="RHEA:46608"/>
        <dbReference type="Rhea" id="RHEA-COMP:11060"/>
        <dbReference type="Rhea" id="RHEA-COMP:11605"/>
        <dbReference type="ChEBI" id="CHEBI:15378"/>
        <dbReference type="ChEBI" id="CHEBI:30013"/>
        <dbReference type="ChEBI" id="CHEBI:30616"/>
        <dbReference type="ChEBI" id="CHEBI:61977"/>
        <dbReference type="ChEBI" id="CHEBI:456216"/>
        <dbReference type="EC" id="2.7.11.1"/>
    </reaction>
</comment>
<dbReference type="GO" id="GO:0034045">
    <property type="term" value="C:phagophore assembly site membrane"/>
    <property type="evidence" value="ECO:0007669"/>
    <property type="project" value="TreeGrafter"/>
</dbReference>
<dbReference type="PROSITE" id="PS00108">
    <property type="entry name" value="PROTEIN_KINASE_ST"/>
    <property type="match status" value="1"/>
</dbReference>
<keyword evidence="7" id="KW-0067">ATP-binding</keyword>
<dbReference type="InterPro" id="IPR011009">
    <property type="entry name" value="Kinase-like_dom_sf"/>
</dbReference>
<dbReference type="SMART" id="SM00220">
    <property type="entry name" value="S_TKc"/>
    <property type="match status" value="1"/>
</dbReference>
<evidence type="ECO:0000256" key="8">
    <source>
        <dbReference type="ARBA" id="ARBA00047899"/>
    </source>
</evidence>
<evidence type="ECO:0000256" key="4">
    <source>
        <dbReference type="ARBA" id="ARBA00022679"/>
    </source>
</evidence>
<accession>A0A819QAR5</accession>
<dbReference type="GO" id="GO:0042594">
    <property type="term" value="P:response to starvation"/>
    <property type="evidence" value="ECO:0007669"/>
    <property type="project" value="TreeGrafter"/>
</dbReference>
<keyword evidence="5" id="KW-0547">Nucleotide-binding</keyword>
<dbReference type="InterPro" id="IPR045269">
    <property type="entry name" value="Atg1-like"/>
</dbReference>
<gene>
    <name evidence="11" type="ORF">KXQ929_LOCUS29724</name>
</gene>
<dbReference type="GO" id="GO:0010506">
    <property type="term" value="P:regulation of autophagy"/>
    <property type="evidence" value="ECO:0007669"/>
    <property type="project" value="InterPro"/>
</dbReference>
<dbReference type="GO" id="GO:0034727">
    <property type="term" value="P:piecemeal microautophagy of the nucleus"/>
    <property type="evidence" value="ECO:0007669"/>
    <property type="project" value="TreeGrafter"/>
</dbReference>
<evidence type="ECO:0000256" key="1">
    <source>
        <dbReference type="ARBA" id="ARBA00012513"/>
    </source>
</evidence>
<dbReference type="InterPro" id="IPR000719">
    <property type="entry name" value="Prot_kinase_dom"/>
</dbReference>
<comment type="caution">
    <text evidence="11">The sequence shown here is derived from an EMBL/GenBank/DDBJ whole genome shotgun (WGS) entry which is preliminary data.</text>
</comment>
<keyword evidence="6" id="KW-0418">Kinase</keyword>
<dbReference type="EC" id="2.7.11.1" evidence="1"/>
<dbReference type="GO" id="GO:0005524">
    <property type="term" value="F:ATP binding"/>
    <property type="evidence" value="ECO:0007669"/>
    <property type="project" value="UniProtKB-KW"/>
</dbReference>
<dbReference type="Gene3D" id="1.10.510.10">
    <property type="entry name" value="Transferase(Phosphotransferase) domain 1"/>
    <property type="match status" value="1"/>
</dbReference>